<evidence type="ECO:0000256" key="1">
    <source>
        <dbReference type="ARBA" id="ARBA00007577"/>
    </source>
</evidence>
<feature type="transmembrane region" description="Helical" evidence="11">
    <location>
        <begin position="112"/>
        <end position="137"/>
    </location>
</feature>
<evidence type="ECO:0000256" key="6">
    <source>
        <dbReference type="ARBA" id="ARBA00022840"/>
    </source>
</evidence>
<proteinExistence type="inferred from homology"/>
<dbReference type="GO" id="GO:0005524">
    <property type="term" value="F:ATP binding"/>
    <property type="evidence" value="ECO:0007669"/>
    <property type="project" value="UniProtKB-KW"/>
</dbReference>
<dbReference type="PANTHER" id="PTHR45136:SF2">
    <property type="entry name" value="ABC TRANSPORTER DOMAIN-CONTAINING PROTEIN"/>
    <property type="match status" value="1"/>
</dbReference>
<dbReference type="SUPFAM" id="SSF90123">
    <property type="entry name" value="ABC transporter transmembrane region"/>
    <property type="match status" value="2"/>
</dbReference>
<name>A0ABD1MIF8_9FABA</name>
<feature type="transmembrane region" description="Helical" evidence="11">
    <location>
        <begin position="85"/>
        <end position="106"/>
    </location>
</feature>
<keyword evidence="4" id="KW-0677">Repeat</keyword>
<feature type="region of interest" description="Disordered" evidence="10">
    <location>
        <begin position="536"/>
        <end position="557"/>
    </location>
</feature>
<keyword evidence="8 11" id="KW-0472">Membrane</keyword>
<feature type="domain" description="ABC transporter" evidence="12">
    <location>
        <begin position="931"/>
        <end position="1168"/>
    </location>
</feature>
<dbReference type="AlphaFoldDB" id="A0ABD1MIF8"/>
<evidence type="ECO:0000259" key="13">
    <source>
        <dbReference type="PROSITE" id="PS50929"/>
    </source>
</evidence>
<evidence type="ECO:0000256" key="2">
    <source>
        <dbReference type="ARBA" id="ARBA00022448"/>
    </source>
</evidence>
<comment type="caution">
    <text evidence="14">The sequence shown here is derived from an EMBL/GenBank/DDBJ whole genome shotgun (WGS) entry which is preliminary data.</text>
</comment>
<dbReference type="SUPFAM" id="SSF52540">
    <property type="entry name" value="P-loop containing nucleoside triphosphate hydrolases"/>
    <property type="match status" value="2"/>
</dbReference>
<accession>A0ABD1MIF8</accession>
<dbReference type="PROSITE" id="PS50893">
    <property type="entry name" value="ABC_TRANSPORTER_2"/>
    <property type="match status" value="2"/>
</dbReference>
<dbReference type="Pfam" id="PF00664">
    <property type="entry name" value="ABC_membrane"/>
    <property type="match status" value="2"/>
</dbReference>
<evidence type="ECO:0000256" key="9">
    <source>
        <dbReference type="ARBA" id="ARBA00023180"/>
    </source>
</evidence>
<dbReference type="Gene3D" id="3.40.50.300">
    <property type="entry name" value="P-loop containing nucleotide triphosphate hydrolases"/>
    <property type="match status" value="2"/>
</dbReference>
<feature type="transmembrane region" description="Helical" evidence="11">
    <location>
        <begin position="651"/>
        <end position="671"/>
    </location>
</feature>
<feature type="domain" description="ABC transmembrane type-1" evidence="13">
    <location>
        <begin position="610"/>
        <end position="896"/>
    </location>
</feature>
<evidence type="ECO:0000256" key="8">
    <source>
        <dbReference type="ARBA" id="ARBA00023136"/>
    </source>
</evidence>
<dbReference type="InterPro" id="IPR003439">
    <property type="entry name" value="ABC_transporter-like_ATP-bd"/>
</dbReference>
<dbReference type="InterPro" id="IPR017871">
    <property type="entry name" value="ABC_transporter-like_CS"/>
</dbReference>
<protein>
    <submittedName>
        <fullName evidence="14">Uncharacterized protein</fullName>
    </submittedName>
</protein>
<comment type="similarity">
    <text evidence="1">Belongs to the ABC transporter superfamily. ABCB family. Multidrug resistance exporter (TC 3.A.1.201) subfamily.</text>
</comment>
<dbReference type="CDD" id="cd03249">
    <property type="entry name" value="ABC_MTABC3_MDL1_MDL2"/>
    <property type="match status" value="2"/>
</dbReference>
<feature type="transmembrane region" description="Helical" evidence="11">
    <location>
        <begin position="731"/>
        <end position="760"/>
    </location>
</feature>
<evidence type="ECO:0000313" key="14">
    <source>
        <dbReference type="EMBL" id="KAL2335589.1"/>
    </source>
</evidence>
<keyword evidence="5" id="KW-0547">Nucleotide-binding</keyword>
<dbReference type="CDD" id="cd18578">
    <property type="entry name" value="ABC_6TM_Pgp_ABCB1_D2_like"/>
    <property type="match status" value="1"/>
</dbReference>
<reference evidence="14 15" key="1">
    <citation type="submission" date="2024-08" db="EMBL/GenBank/DDBJ databases">
        <title>Insights into the chromosomal genome structure of Flemingia macrophylla.</title>
        <authorList>
            <person name="Ding Y."/>
            <person name="Zhao Y."/>
            <person name="Bi W."/>
            <person name="Wu M."/>
            <person name="Zhao G."/>
            <person name="Gong Y."/>
            <person name="Li W."/>
            <person name="Zhang P."/>
        </authorList>
    </citation>
    <scope>NUCLEOTIDE SEQUENCE [LARGE SCALE GENOMIC DNA]</scope>
    <source>
        <strain evidence="14">DYQJB</strain>
        <tissue evidence="14">Leaf</tissue>
    </source>
</reference>
<dbReference type="FunFam" id="3.40.50.300:FF:000205">
    <property type="entry name" value="ABC transporter B family member 4"/>
    <property type="match status" value="2"/>
</dbReference>
<evidence type="ECO:0000256" key="11">
    <source>
        <dbReference type="SAM" id="Phobius"/>
    </source>
</evidence>
<keyword evidence="2" id="KW-0813">Transport</keyword>
<keyword evidence="3 11" id="KW-0812">Transmembrane</keyword>
<feature type="domain" description="ABC transmembrane type-1" evidence="13">
    <location>
        <begin position="87"/>
        <end position="261"/>
    </location>
</feature>
<keyword evidence="9" id="KW-0325">Glycoprotein</keyword>
<keyword evidence="6" id="KW-0067">ATP-binding</keyword>
<dbReference type="PROSITE" id="PS50929">
    <property type="entry name" value="ABC_TM1F"/>
    <property type="match status" value="2"/>
</dbReference>
<keyword evidence="7 11" id="KW-1133">Transmembrane helix</keyword>
<dbReference type="PROSITE" id="PS00211">
    <property type="entry name" value="ABC_TRANSPORTER_1"/>
    <property type="match status" value="2"/>
</dbReference>
<keyword evidence="15" id="KW-1185">Reference proteome</keyword>
<dbReference type="InterPro" id="IPR036640">
    <property type="entry name" value="ABC1_TM_sf"/>
</dbReference>
<dbReference type="Gene3D" id="1.20.1560.10">
    <property type="entry name" value="ABC transporter type 1, transmembrane domain"/>
    <property type="match status" value="3"/>
</dbReference>
<dbReference type="InterPro" id="IPR011527">
    <property type="entry name" value="ABC1_TM_dom"/>
</dbReference>
<dbReference type="InterPro" id="IPR027417">
    <property type="entry name" value="P-loop_NTPase"/>
</dbReference>
<feature type="domain" description="ABC transporter" evidence="12">
    <location>
        <begin position="296"/>
        <end position="532"/>
    </location>
</feature>
<evidence type="ECO:0000313" key="15">
    <source>
        <dbReference type="Proteomes" id="UP001603857"/>
    </source>
</evidence>
<evidence type="ECO:0000256" key="10">
    <source>
        <dbReference type="SAM" id="MobiDB-lite"/>
    </source>
</evidence>
<evidence type="ECO:0000256" key="7">
    <source>
        <dbReference type="ARBA" id="ARBA00022989"/>
    </source>
</evidence>
<dbReference type="InterPro" id="IPR003593">
    <property type="entry name" value="AAA+_ATPase"/>
</dbReference>
<dbReference type="Proteomes" id="UP001603857">
    <property type="component" value="Unassembled WGS sequence"/>
</dbReference>
<feature type="compositionally biased region" description="Polar residues" evidence="10">
    <location>
        <begin position="544"/>
        <end position="557"/>
    </location>
</feature>
<feature type="transmembrane region" description="Helical" evidence="11">
    <location>
        <begin position="201"/>
        <end position="222"/>
    </location>
</feature>
<evidence type="ECO:0000256" key="5">
    <source>
        <dbReference type="ARBA" id="ARBA00022741"/>
    </source>
</evidence>
<dbReference type="Pfam" id="PF00005">
    <property type="entry name" value="ABC_tran"/>
    <property type="match status" value="2"/>
</dbReference>
<dbReference type="SMART" id="SM00382">
    <property type="entry name" value="AAA"/>
    <property type="match status" value="2"/>
</dbReference>
<feature type="transmembrane region" description="Helical" evidence="11">
    <location>
        <begin position="610"/>
        <end position="639"/>
    </location>
</feature>
<dbReference type="PANTHER" id="PTHR45136">
    <property type="entry name" value="ABC TRANSPORTER DOMAIN-CONTAINING PROTEIN"/>
    <property type="match status" value="1"/>
</dbReference>
<feature type="transmembrane region" description="Helical" evidence="11">
    <location>
        <begin position="22"/>
        <end position="49"/>
    </location>
</feature>
<organism evidence="14 15">
    <name type="scientific">Flemingia macrophylla</name>
    <dbReference type="NCBI Taxonomy" id="520843"/>
    <lineage>
        <taxon>Eukaryota</taxon>
        <taxon>Viridiplantae</taxon>
        <taxon>Streptophyta</taxon>
        <taxon>Embryophyta</taxon>
        <taxon>Tracheophyta</taxon>
        <taxon>Spermatophyta</taxon>
        <taxon>Magnoliopsida</taxon>
        <taxon>eudicotyledons</taxon>
        <taxon>Gunneridae</taxon>
        <taxon>Pentapetalae</taxon>
        <taxon>rosids</taxon>
        <taxon>fabids</taxon>
        <taxon>Fabales</taxon>
        <taxon>Fabaceae</taxon>
        <taxon>Papilionoideae</taxon>
        <taxon>50 kb inversion clade</taxon>
        <taxon>NPAAA clade</taxon>
        <taxon>indigoferoid/millettioid clade</taxon>
        <taxon>Phaseoleae</taxon>
        <taxon>Flemingia</taxon>
    </lineage>
</organism>
<sequence>MLVEKKTGSFQSIFMHADALDWIFMILGTFGAIGDGFTTPLTLFIMSGIMNNIGDASKKTPTAFIQSVDKSGLLGLSSCYDQFDAVLTGFVLLGYRCLFCFIPWFVGSNIVAFALFWRLAIVGFPFVVLLLIPGLIYGKTMMRLARNIREESNKAGTIAEQAISSIRIVYSFVGENKTIEDFSNALQGSVKLGLRQGLTKGLAIGCNGIVFSIWAVMCYYGSRLVMYHGAKGGTVFAVGSTICISGSALDSTLSDLKYFTEAFAAGERIMEIIKRVPKIDSENMDGEILEKVLGEVEFDHVTFVYPSRPDTVILNDFSLKIPAGKTMALVGGSGSGKSTVVTLLQRFYDPIKGEIRVDGVAIHNLQLKWLRSLMGLVSQEPTLFATSIKENILFGKEDATEEEIVEVAKAANAHDFISQLPQGYNTQVGERGVQMSGGQKQRIAIARAIIKKPCILLLDEATSALDSESERKVQQALDNIVVDQTTITIAHRLSTIRDAHAIVVMVNGSIIEMGSHDELMQNEKGSYKSLVHFQQVEKSKNDTPSHPTTSNEDMQNKSQCHRILSHSISSKSTTQSSLVDDEVIDDQMQSSPSFWKLLALNLPEWKQACLGGLGVVSFGAIEPLYAFAMGSMLSIFFLTDHQEIKRKISSYCLFFATLTMLQMVVNIIQHYNFAYMGEYLTKRVKERMFSKILSFEVAWFDQDENFTGVVCSRLSTEANTVRSLVGDRMSLLLQAVSAVVIACTLSLIIAWRFAIVLIIVQPIAIASFYTRKVILKGVSKKAIKAQDESSKIAVEAISNLRTITSFSSQGRVLKMLQNAQEGPSNESNQHSWFAGIALGFARSLTTFSRALEYWYGGNLVYHGYITSKQLFETNLILANTGRVIADATSLTSDLAKGANAIGLVFKILDRNTKIEADELNAYKPQNLIGHIELQNVYFAYPTRPNVMIFQDFSINIDAGKSTALVGGSGSGKSTIMGLIERFYDPLKGIVTLDGRDIKSYNLKALRNCIALVSQEPTLFNGTIRDNIAYGAFDKTNEVGIIEAAKIANAHDFIASMKDGYDTWCGDRGVQLSGGQKQRIAIARAVLKNPKVLLLDEATSALDSQSENIVQDALEKVMVGRTSVVVAHRLSTIRNCNRIVVLDKGKVVEEGTHSSLLAKGPNGNYYSLVSLQRNATTTSTSDIEY</sequence>
<evidence type="ECO:0000259" key="12">
    <source>
        <dbReference type="PROSITE" id="PS50893"/>
    </source>
</evidence>
<gene>
    <name evidence="14" type="ORF">Fmac_016802</name>
</gene>
<dbReference type="EMBL" id="JBGMDY010000005">
    <property type="protein sequence ID" value="KAL2335589.1"/>
    <property type="molecule type" value="Genomic_DNA"/>
</dbReference>
<evidence type="ECO:0000256" key="4">
    <source>
        <dbReference type="ARBA" id="ARBA00022737"/>
    </source>
</evidence>
<evidence type="ECO:0000256" key="3">
    <source>
        <dbReference type="ARBA" id="ARBA00022692"/>
    </source>
</evidence>